<reference evidence="3 4" key="1">
    <citation type="submission" date="2024-09" db="EMBL/GenBank/DDBJ databases">
        <authorList>
            <person name="Sun Q."/>
            <person name="Mori K."/>
        </authorList>
    </citation>
    <scope>NUCLEOTIDE SEQUENCE [LARGE SCALE GENOMIC DNA]</scope>
    <source>
        <strain evidence="3 4">NCAIM B.02610</strain>
    </source>
</reference>
<keyword evidence="4" id="KW-1185">Reference proteome</keyword>
<evidence type="ECO:0000313" key="3">
    <source>
        <dbReference type="EMBL" id="MFC0471428.1"/>
    </source>
</evidence>
<feature type="transmembrane region" description="Helical" evidence="1">
    <location>
        <begin position="118"/>
        <end position="135"/>
    </location>
</feature>
<evidence type="ECO:0000256" key="1">
    <source>
        <dbReference type="SAM" id="Phobius"/>
    </source>
</evidence>
<sequence>MSLERGELKKSAELEKGWSFTNYISKMKGVSAQDQSVRIIDSLVSAGGGLIAMTIISILAVSLSYPMALGPIGASCLLVFAAHEGPFSQPRHIIGGHLLSTVTALSIWDVFGRSHITIGITLAIVVILMIITRMMHPPAAASAIVAINSQAGWGLLLTIVLSAVIVVGISVLYNNLFESRNYPKRWI</sequence>
<dbReference type="EMBL" id="JBHLUX010000033">
    <property type="protein sequence ID" value="MFC0471428.1"/>
    <property type="molecule type" value="Genomic_DNA"/>
</dbReference>
<name>A0ABV6KDP4_9BACI</name>
<evidence type="ECO:0000259" key="2">
    <source>
        <dbReference type="Pfam" id="PF04982"/>
    </source>
</evidence>
<organism evidence="3 4">
    <name type="scientific">Halalkalibacter kiskunsagensis</name>
    <dbReference type="NCBI Taxonomy" id="1548599"/>
    <lineage>
        <taxon>Bacteria</taxon>
        <taxon>Bacillati</taxon>
        <taxon>Bacillota</taxon>
        <taxon>Bacilli</taxon>
        <taxon>Bacillales</taxon>
        <taxon>Bacillaceae</taxon>
        <taxon>Halalkalibacter</taxon>
    </lineage>
</organism>
<dbReference type="PANTHER" id="PTHR33741:SF5">
    <property type="entry name" value="TRANSMEMBRANE PROTEIN DDB_G0269096-RELATED"/>
    <property type="match status" value="1"/>
</dbReference>
<feature type="transmembrane region" description="Helical" evidence="1">
    <location>
        <begin position="43"/>
        <end position="65"/>
    </location>
</feature>
<evidence type="ECO:0000313" key="4">
    <source>
        <dbReference type="Proteomes" id="UP001589838"/>
    </source>
</evidence>
<dbReference type="PANTHER" id="PTHR33741">
    <property type="entry name" value="TRANSMEMBRANE PROTEIN DDB_G0269096-RELATED"/>
    <property type="match status" value="1"/>
</dbReference>
<dbReference type="Proteomes" id="UP001589838">
    <property type="component" value="Unassembled WGS sequence"/>
</dbReference>
<proteinExistence type="predicted"/>
<keyword evidence="1" id="KW-0812">Transmembrane</keyword>
<accession>A0ABV6KDP4</accession>
<keyword evidence="1" id="KW-0472">Membrane</keyword>
<feature type="transmembrane region" description="Helical" evidence="1">
    <location>
        <begin position="155"/>
        <end position="177"/>
    </location>
</feature>
<feature type="transmembrane region" description="Helical" evidence="1">
    <location>
        <begin position="93"/>
        <end position="111"/>
    </location>
</feature>
<gene>
    <name evidence="3" type="ORF">ACFFHM_13245</name>
</gene>
<dbReference type="Pfam" id="PF04982">
    <property type="entry name" value="TM_HPP"/>
    <property type="match status" value="1"/>
</dbReference>
<keyword evidence="1" id="KW-1133">Transmembrane helix</keyword>
<protein>
    <submittedName>
        <fullName evidence="3">HPP family protein</fullName>
    </submittedName>
</protein>
<feature type="domain" description="HPP transmembrane region" evidence="2">
    <location>
        <begin position="36"/>
        <end position="183"/>
    </location>
</feature>
<dbReference type="RefSeq" id="WP_335961895.1">
    <property type="nucleotide sequence ID" value="NZ_JAXBLX010000021.1"/>
</dbReference>
<comment type="caution">
    <text evidence="3">The sequence shown here is derived from an EMBL/GenBank/DDBJ whole genome shotgun (WGS) entry which is preliminary data.</text>
</comment>
<dbReference type="InterPro" id="IPR007065">
    <property type="entry name" value="HPP"/>
</dbReference>
<dbReference type="InterPro" id="IPR058581">
    <property type="entry name" value="TM_HPP"/>
</dbReference>